<feature type="transmembrane region" description="Helical" evidence="1">
    <location>
        <begin position="445"/>
        <end position="467"/>
    </location>
</feature>
<feature type="transmembrane region" description="Helical" evidence="1">
    <location>
        <begin position="394"/>
        <end position="412"/>
    </location>
</feature>
<sequence length="613" mass="68053">MPEKRFNSFLKTKILFFLLPVILFFLLPAPALASGESSQRKVILVICDYLNPDDLNRTELTNLHNFFGEGGIALLNTNTAGARNRQNAAVTISAGRVALSSGAEPLVFGPRENVRGEDPAVLFQARTGITPERGNIVVLDLPSIQWANEKEQNRAEPGALGDALHNKGLKTAVIGNSDLPGVPLSNRSAALIAMDRKGIIDRGNVSEEVLTYDPVDPLGHRTNYTKLNKIFLELQPQTDFMVIDLGDLVRLEYKRTNLTSRVYIQERERILREYDDFIGLLMEKTDLSQSLCIVATTIPTVEENSEKRYFGFIGAQGKGLEEGLLSTPTTRKPGVITLLDIAPSIGAFLQADPDPLYIGRSWHVVPEENNLAIMQKVEKRTVFASYLRAPLVKGYVLLHLIVLASILFFLVFDPRKGNCLGPLLLGLIAVPLTLLLVCLTDITDLWLYLALCLVINIVLVLISIWLARDKNYDSLIFLCLATVIALLIDTISGGHLQRFSVLSYDPMGGARFYGIGNEYMGVMMGATIIGVSLLVTRLKKRLTVQYLLAGALFLSVLVVLGASLVGEQFRRFCSIIDCFWLYLSAIIRDSGAPKKYPGWPYHYRFIMWRCLCS</sequence>
<accession>A0A0B7MLK4</accession>
<name>A0A0B7MLK4_9FIRM</name>
<evidence type="ECO:0000313" key="2">
    <source>
        <dbReference type="EMBL" id="CEO89088.1"/>
    </source>
</evidence>
<dbReference type="RefSeq" id="WP_044665115.1">
    <property type="nucleotide sequence ID" value="NZ_CDRZ01000232.1"/>
</dbReference>
<keyword evidence="1" id="KW-0472">Membrane</keyword>
<dbReference type="AlphaFoldDB" id="A0A0B7MLK4"/>
<organism evidence="2 3">
    <name type="scientific">Syntrophaceticus schinkii</name>
    <dbReference type="NCBI Taxonomy" id="499207"/>
    <lineage>
        <taxon>Bacteria</taxon>
        <taxon>Bacillati</taxon>
        <taxon>Bacillota</taxon>
        <taxon>Clostridia</taxon>
        <taxon>Thermoanaerobacterales</taxon>
        <taxon>Thermoanaerobacterales Family III. Incertae Sedis</taxon>
        <taxon>Syntrophaceticus</taxon>
    </lineage>
</organism>
<proteinExistence type="predicted"/>
<feature type="transmembrane region" description="Helical" evidence="1">
    <location>
        <begin position="546"/>
        <end position="566"/>
    </location>
</feature>
<feature type="transmembrane region" description="Helical" evidence="1">
    <location>
        <begin position="512"/>
        <end position="534"/>
    </location>
</feature>
<evidence type="ECO:0000313" key="3">
    <source>
        <dbReference type="Proteomes" id="UP000046155"/>
    </source>
</evidence>
<gene>
    <name evidence="2" type="ORF">SSCH_360027</name>
</gene>
<protein>
    <submittedName>
        <fullName evidence="2">Uncharacterized protein</fullName>
    </submittedName>
</protein>
<dbReference type="SUPFAM" id="SSF53649">
    <property type="entry name" value="Alkaline phosphatase-like"/>
    <property type="match status" value="1"/>
</dbReference>
<keyword evidence="3" id="KW-1185">Reference proteome</keyword>
<feature type="transmembrane region" description="Helical" evidence="1">
    <location>
        <begin position="419"/>
        <end position="439"/>
    </location>
</feature>
<keyword evidence="1" id="KW-0812">Transmembrane</keyword>
<dbReference type="Proteomes" id="UP000046155">
    <property type="component" value="Unassembled WGS sequence"/>
</dbReference>
<reference evidence="3" key="1">
    <citation type="submission" date="2015-01" db="EMBL/GenBank/DDBJ databases">
        <authorList>
            <person name="Manzoor Shahid"/>
            <person name="Zubair Saima"/>
        </authorList>
    </citation>
    <scope>NUCLEOTIDE SEQUENCE [LARGE SCALE GENOMIC DNA]</scope>
    <source>
        <strain evidence="3">Sp3</strain>
    </source>
</reference>
<dbReference type="OrthoDB" id="3199331at2"/>
<keyword evidence="1" id="KW-1133">Transmembrane helix</keyword>
<feature type="transmembrane region" description="Helical" evidence="1">
    <location>
        <begin position="474"/>
        <end position="492"/>
    </location>
</feature>
<dbReference type="InterPro" id="IPR017850">
    <property type="entry name" value="Alkaline_phosphatase_core_sf"/>
</dbReference>
<dbReference type="EMBL" id="CDRZ01000232">
    <property type="protein sequence ID" value="CEO89088.1"/>
    <property type="molecule type" value="Genomic_DNA"/>
</dbReference>
<evidence type="ECO:0000256" key="1">
    <source>
        <dbReference type="SAM" id="Phobius"/>
    </source>
</evidence>